<name>A0A1K1RGT9_9PSEU</name>
<dbReference type="OrthoDB" id="5194016at2"/>
<dbReference type="Proteomes" id="UP000182740">
    <property type="component" value="Unassembled WGS sequence"/>
</dbReference>
<dbReference type="AlphaFoldDB" id="A0A1K1RGT9"/>
<dbReference type="STRING" id="546364.SAMN04489730_3205"/>
<evidence type="ECO:0000313" key="2">
    <source>
        <dbReference type="Proteomes" id="UP000182740"/>
    </source>
</evidence>
<organism evidence="1 2">
    <name type="scientific">Amycolatopsis australiensis</name>
    <dbReference type="NCBI Taxonomy" id="546364"/>
    <lineage>
        <taxon>Bacteria</taxon>
        <taxon>Bacillati</taxon>
        <taxon>Actinomycetota</taxon>
        <taxon>Actinomycetes</taxon>
        <taxon>Pseudonocardiales</taxon>
        <taxon>Pseudonocardiaceae</taxon>
        <taxon>Amycolatopsis</taxon>
    </lineage>
</organism>
<gene>
    <name evidence="1" type="ORF">SAMN04489730_3205</name>
</gene>
<proteinExistence type="predicted"/>
<keyword evidence="2" id="KW-1185">Reference proteome</keyword>
<evidence type="ECO:0000313" key="1">
    <source>
        <dbReference type="EMBL" id="SFW71011.1"/>
    </source>
</evidence>
<sequence length="131" mass="14224">MAKPLNYTDDVDPSWAGRAMETLDVTPAPSADDPVVLELSGRCPRCDEKMEDSLWLITILGVSGLNREDAFNAADALREAGILAQPLLPAEFTVSCKCSTPHPDPLGRTDLKGCGATWKMRFEAVEDDSDE</sequence>
<dbReference type="RefSeq" id="WP_072477032.1">
    <property type="nucleotide sequence ID" value="NZ_FPJG01000006.1"/>
</dbReference>
<reference evidence="2" key="1">
    <citation type="submission" date="2016-11" db="EMBL/GenBank/DDBJ databases">
        <authorList>
            <person name="Varghese N."/>
            <person name="Submissions S."/>
        </authorList>
    </citation>
    <scope>NUCLEOTIDE SEQUENCE [LARGE SCALE GENOMIC DNA]</scope>
    <source>
        <strain evidence="2">DSM 44671</strain>
    </source>
</reference>
<accession>A0A1K1RGT9</accession>
<dbReference type="EMBL" id="FPJG01000006">
    <property type="protein sequence ID" value="SFW71011.1"/>
    <property type="molecule type" value="Genomic_DNA"/>
</dbReference>
<protein>
    <submittedName>
        <fullName evidence="1">Uncharacterized protein</fullName>
    </submittedName>
</protein>